<dbReference type="InterPro" id="IPR023031">
    <property type="entry name" value="OPRT"/>
</dbReference>
<evidence type="ECO:0000256" key="4">
    <source>
        <dbReference type="ARBA" id="ARBA00022679"/>
    </source>
</evidence>
<dbReference type="InterPro" id="IPR029057">
    <property type="entry name" value="PRTase-like"/>
</dbReference>
<dbReference type="GO" id="GO:0004588">
    <property type="term" value="F:orotate phosphoribosyltransferase activity"/>
    <property type="evidence" value="ECO:0007669"/>
    <property type="project" value="UniProtKB-UniRule"/>
</dbReference>
<evidence type="ECO:0000256" key="5">
    <source>
        <dbReference type="ARBA" id="ARBA00022975"/>
    </source>
</evidence>
<dbReference type="CDD" id="cd06223">
    <property type="entry name" value="PRTases_typeI"/>
    <property type="match status" value="1"/>
</dbReference>
<evidence type="ECO:0000256" key="1">
    <source>
        <dbReference type="ARBA" id="ARBA00004889"/>
    </source>
</evidence>
<comment type="similarity">
    <text evidence="6">Belongs to the purine/pyrimidine phosphoribosyltransferase family. PyrE subfamily.</text>
</comment>
<dbReference type="AlphaFoldDB" id="A0A2H0YVX3"/>
<feature type="binding site" description="in other chain" evidence="6">
    <location>
        <position position="91"/>
    </location>
    <ligand>
        <name>5-phospho-alpha-D-ribose 1-diphosphate</name>
        <dbReference type="ChEBI" id="CHEBI:58017"/>
        <note>ligand shared between dimeric partners</note>
    </ligand>
</feature>
<evidence type="ECO:0000313" key="9">
    <source>
        <dbReference type="Proteomes" id="UP000231542"/>
    </source>
</evidence>
<keyword evidence="6" id="KW-0460">Magnesium</keyword>
<keyword evidence="4 6" id="KW-0808">Transferase</keyword>
<dbReference type="GO" id="GO:0019856">
    <property type="term" value="P:pyrimidine nucleobase biosynthetic process"/>
    <property type="evidence" value="ECO:0007669"/>
    <property type="project" value="TreeGrafter"/>
</dbReference>
<feature type="binding site" evidence="6">
    <location>
        <position position="96"/>
    </location>
    <ligand>
        <name>5-phospho-alpha-D-ribose 1-diphosphate</name>
        <dbReference type="ChEBI" id="CHEBI:58017"/>
        <note>ligand shared between dimeric partners</note>
    </ligand>
</feature>
<feature type="domain" description="Phosphoribosyltransferase" evidence="7">
    <location>
        <begin position="44"/>
        <end position="162"/>
    </location>
</feature>
<sequence>MNQRIAKLLSDFGFFMFGRFYGSLGYPSPLYIASKKLYSQPDKMKIISEEIAKFMKRKKIDLVAGNAVSGTPLAMAVSLASQKPFVYLRYKKEKGHQTKTVLEGLYRKGERVLVVDDGIGSGRTKEQFIKKLKRKGLTVKNVLVLYDAEVKKLPFYKEKRIKIHSFVKHNDLVNYMERHGYISKELADQMHDFWKNLKEWQRDEKKWREFVALAKSEGFDHQ</sequence>
<dbReference type="Gene3D" id="3.40.50.2020">
    <property type="match status" value="1"/>
</dbReference>
<keyword evidence="3 6" id="KW-0328">Glycosyltransferase</keyword>
<evidence type="ECO:0000256" key="3">
    <source>
        <dbReference type="ARBA" id="ARBA00022676"/>
    </source>
</evidence>
<dbReference type="EMBL" id="PEXU01000043">
    <property type="protein sequence ID" value="PIS42439.1"/>
    <property type="molecule type" value="Genomic_DNA"/>
</dbReference>
<comment type="function">
    <text evidence="6">Catalyzes the transfer of a ribosyl phosphate group from 5-phosphoribose 1-diphosphate to orotate, leading to the formation of orotidine monophosphate (OMP).</text>
</comment>
<dbReference type="HAMAP" id="MF_01208">
    <property type="entry name" value="PyrE"/>
    <property type="match status" value="1"/>
</dbReference>
<comment type="caution">
    <text evidence="8">The sequence shown here is derived from an EMBL/GenBank/DDBJ whole genome shotgun (WGS) entry which is preliminary data.</text>
</comment>
<evidence type="ECO:0000256" key="2">
    <source>
        <dbReference type="ARBA" id="ARBA00011971"/>
    </source>
</evidence>
<name>A0A2H0YVX3_9BACT</name>
<dbReference type="GO" id="GO:0044205">
    <property type="term" value="P:'de novo' UMP biosynthetic process"/>
    <property type="evidence" value="ECO:0007669"/>
    <property type="project" value="UniProtKB-UniRule"/>
</dbReference>
<dbReference type="GO" id="GO:0000287">
    <property type="term" value="F:magnesium ion binding"/>
    <property type="evidence" value="ECO:0007669"/>
    <property type="project" value="UniProtKB-UniRule"/>
</dbReference>
<dbReference type="SUPFAM" id="SSF53271">
    <property type="entry name" value="PRTase-like"/>
    <property type="match status" value="1"/>
</dbReference>
<keyword evidence="5 6" id="KW-0665">Pyrimidine biosynthesis</keyword>
<protein>
    <recommendedName>
        <fullName evidence="2 6">Orotate phosphoribosyltransferase</fullName>
        <shortName evidence="6">OPRT</shortName>
        <shortName evidence="6">OPRTase</shortName>
        <ecNumber evidence="2 6">2.4.2.10</ecNumber>
    </recommendedName>
</protein>
<dbReference type="InterPro" id="IPR000836">
    <property type="entry name" value="PRTase_dom"/>
</dbReference>
<dbReference type="PANTHER" id="PTHR19278">
    <property type="entry name" value="OROTATE PHOSPHORIBOSYLTRANSFERASE"/>
    <property type="match status" value="1"/>
</dbReference>
<feature type="binding site" description="in other chain" evidence="6">
    <location>
        <begin position="116"/>
        <end position="124"/>
    </location>
    <ligand>
        <name>5-phospho-alpha-D-ribose 1-diphosphate</name>
        <dbReference type="ChEBI" id="CHEBI:58017"/>
        <note>ligand shared between dimeric partners</note>
    </ligand>
</feature>
<organism evidence="8 9">
    <name type="scientific">Candidatus Kerfeldbacteria bacterium CG08_land_8_20_14_0_20_40_16</name>
    <dbReference type="NCBI Taxonomy" id="2014244"/>
    <lineage>
        <taxon>Bacteria</taxon>
        <taxon>Candidatus Kerfeldiibacteriota</taxon>
    </lineage>
</organism>
<feature type="binding site" evidence="6">
    <location>
        <position position="94"/>
    </location>
    <ligand>
        <name>5-phospho-alpha-D-ribose 1-diphosphate</name>
        <dbReference type="ChEBI" id="CHEBI:58017"/>
        <note>ligand shared between dimeric partners</note>
    </ligand>
</feature>
<gene>
    <name evidence="6" type="primary">pyrE</name>
    <name evidence="8" type="ORF">COT24_03645</name>
</gene>
<comment type="caution">
    <text evidence="6">Lacks conserved residue(s) required for the propagation of feature annotation.</text>
</comment>
<dbReference type="PANTHER" id="PTHR19278:SF9">
    <property type="entry name" value="URIDINE 5'-MONOPHOSPHATE SYNTHASE"/>
    <property type="match status" value="1"/>
</dbReference>
<reference evidence="8 9" key="1">
    <citation type="submission" date="2017-09" db="EMBL/GenBank/DDBJ databases">
        <title>Depth-based differentiation of microbial function through sediment-hosted aquifers and enrichment of novel symbionts in the deep terrestrial subsurface.</title>
        <authorList>
            <person name="Probst A.J."/>
            <person name="Ladd B."/>
            <person name="Jarett J.K."/>
            <person name="Geller-Mcgrath D.E."/>
            <person name="Sieber C.M."/>
            <person name="Emerson J.B."/>
            <person name="Anantharaman K."/>
            <person name="Thomas B.C."/>
            <person name="Malmstrom R."/>
            <person name="Stieglmeier M."/>
            <person name="Klingl A."/>
            <person name="Woyke T."/>
            <person name="Ryan C.M."/>
            <person name="Banfield J.F."/>
        </authorList>
    </citation>
    <scope>NUCLEOTIDE SEQUENCE [LARGE SCALE GENOMIC DNA]</scope>
    <source>
        <strain evidence="8">CG08_land_8_20_14_0_20_40_16</strain>
    </source>
</reference>
<comment type="subunit">
    <text evidence="6">Homodimer.</text>
</comment>
<comment type="cofactor">
    <cofactor evidence="6">
        <name>Mg(2+)</name>
        <dbReference type="ChEBI" id="CHEBI:18420"/>
    </cofactor>
</comment>
<proteinExistence type="inferred from homology"/>
<evidence type="ECO:0000256" key="6">
    <source>
        <dbReference type="HAMAP-Rule" id="MF_01208"/>
    </source>
</evidence>
<comment type="pathway">
    <text evidence="1 6">Pyrimidine metabolism; UMP biosynthesis via de novo pathway; UMP from orotate: step 1/2.</text>
</comment>
<dbReference type="Pfam" id="PF00156">
    <property type="entry name" value="Pribosyltran"/>
    <property type="match status" value="1"/>
</dbReference>
<evidence type="ECO:0000313" key="8">
    <source>
        <dbReference type="EMBL" id="PIS42439.1"/>
    </source>
</evidence>
<dbReference type="Proteomes" id="UP000231542">
    <property type="component" value="Unassembled WGS sequence"/>
</dbReference>
<evidence type="ECO:0000259" key="7">
    <source>
        <dbReference type="Pfam" id="PF00156"/>
    </source>
</evidence>
<dbReference type="UniPathway" id="UPA00070">
    <property type="reaction ID" value="UER00119"/>
</dbReference>
<accession>A0A2H0YVX3</accession>
<dbReference type="EC" id="2.4.2.10" evidence="2 6"/>
<comment type="catalytic activity">
    <reaction evidence="6">
        <text>orotidine 5'-phosphate + diphosphate = orotate + 5-phospho-alpha-D-ribose 1-diphosphate</text>
        <dbReference type="Rhea" id="RHEA:10380"/>
        <dbReference type="ChEBI" id="CHEBI:30839"/>
        <dbReference type="ChEBI" id="CHEBI:33019"/>
        <dbReference type="ChEBI" id="CHEBI:57538"/>
        <dbReference type="ChEBI" id="CHEBI:58017"/>
        <dbReference type="EC" id="2.4.2.10"/>
    </reaction>
</comment>